<sequence>MIGNQYWFRSTEDALRWQEKCPQNMELALLMEKNGIRVLTQVDTDFNGHPIFDELIQFNPRRIYGNLPPYVTKYELSEYFHKIGYVSITESNSDSCSELVDAINDEAQAIINEWTASPQAEVAIEQPTVPETKKKKVKIPRGVQESLSVHINKTIGNAKAAREMIKYLQDRFSV</sequence>
<proteinExistence type="predicted"/>
<dbReference type="EMBL" id="MN095771">
    <property type="protein sequence ID" value="QFR55964.1"/>
    <property type="molecule type" value="Genomic_DNA"/>
</dbReference>
<reference evidence="2" key="1">
    <citation type="submission" date="2019-06" db="EMBL/GenBank/DDBJ databases">
        <title>Complete genome sequence of Serratia marcescens phage Muldoon.</title>
        <authorList>
            <person name="Campbell S."/>
            <person name="Atkinson C."/>
            <person name="Moreland R."/>
            <person name="Liu M."/>
            <person name="Ramsey J."/>
            <person name="Leavitt J."/>
        </authorList>
    </citation>
    <scope>NUCLEOTIDE SEQUENCE [LARGE SCALE GENOMIC DNA]</scope>
</reference>
<evidence type="ECO:0000313" key="1">
    <source>
        <dbReference type="EMBL" id="QFR55964.1"/>
    </source>
</evidence>
<keyword evidence="2" id="KW-1185">Reference proteome</keyword>
<gene>
    <name evidence="1" type="ORF">CPT_Muldoon_007</name>
</gene>
<accession>A0A5P8PH39</accession>
<name>A0A5P8PH39_9CAUD</name>
<dbReference type="Proteomes" id="UP000326777">
    <property type="component" value="Genome"/>
</dbReference>
<protein>
    <submittedName>
        <fullName evidence="1">Uncharacterized protein</fullName>
    </submittedName>
</protein>
<evidence type="ECO:0000313" key="2">
    <source>
        <dbReference type="Proteomes" id="UP000326777"/>
    </source>
</evidence>
<organism evidence="1 2">
    <name type="scientific">Serratia phage Muldoon</name>
    <dbReference type="NCBI Taxonomy" id="2601678"/>
    <lineage>
        <taxon>Viruses</taxon>
        <taxon>Duplodnaviria</taxon>
        <taxon>Heunggongvirae</taxon>
        <taxon>Uroviricota</taxon>
        <taxon>Caudoviricetes</taxon>
        <taxon>Muldoonvirus</taxon>
        <taxon>Muldoonvirus muldoon</taxon>
    </lineage>
</organism>